<feature type="transmembrane region" description="Helical" evidence="1">
    <location>
        <begin position="38"/>
        <end position="58"/>
    </location>
</feature>
<dbReference type="KEGG" id="hat:RC74_17690"/>
<feature type="transmembrane region" description="Helical" evidence="1">
    <location>
        <begin position="12"/>
        <end position="32"/>
    </location>
</feature>
<dbReference type="Proteomes" id="UP000070371">
    <property type="component" value="Chromosome"/>
</dbReference>
<accession>A0A126V4P0</accession>
<proteinExistence type="predicted"/>
<evidence type="ECO:0000313" key="3">
    <source>
        <dbReference type="EMBL" id="AML52846.1"/>
    </source>
</evidence>
<evidence type="ECO:0000259" key="2">
    <source>
        <dbReference type="Pfam" id="PF05232"/>
    </source>
</evidence>
<evidence type="ECO:0000256" key="1">
    <source>
        <dbReference type="SAM" id="Phobius"/>
    </source>
</evidence>
<feature type="transmembrane region" description="Helical" evidence="1">
    <location>
        <begin position="107"/>
        <end position="129"/>
    </location>
</feature>
<feature type="transmembrane region" description="Helical" evidence="1">
    <location>
        <begin position="78"/>
        <end position="101"/>
    </location>
</feature>
<keyword evidence="1" id="KW-0812">Transmembrane</keyword>
<gene>
    <name evidence="3" type="ORF">RC74_17690</name>
</gene>
<keyword evidence="4" id="KW-1185">Reference proteome</keyword>
<reference evidence="3 4" key="1">
    <citation type="submission" date="2016-02" db="EMBL/GenBank/DDBJ databases">
        <title>Complete genome sequence of Halocynthiibacter arcticus PAMC 20958t from arctic marine sediment.</title>
        <authorList>
            <person name="Lee Y.M."/>
            <person name="Baek K."/>
            <person name="Lee H.K."/>
            <person name="Shin S.C."/>
        </authorList>
    </citation>
    <scope>NUCLEOTIDE SEQUENCE [LARGE SCALE GENOMIC DNA]</scope>
    <source>
        <strain evidence="3">PAMC 20958</strain>
    </source>
</reference>
<keyword evidence="1" id="KW-0472">Membrane</keyword>
<dbReference type="InterPro" id="IPR058208">
    <property type="entry name" value="PACE"/>
</dbReference>
<dbReference type="AlphaFoldDB" id="A0A126V4P0"/>
<evidence type="ECO:0000313" key="4">
    <source>
        <dbReference type="Proteomes" id="UP000070371"/>
    </source>
</evidence>
<feature type="domain" description="Chlorhexidine efflux transporter" evidence="2">
    <location>
        <begin position="2"/>
        <end position="61"/>
    </location>
</feature>
<sequence length="145" mass="16457">MRSPLDRLRHAVSFEIIALILVIPLGSILFHLPIEDFGVVGVVSATLATIWNLAYNYIFDLSLQRTSGTTKKTGLVRILHAVLFETGLLIVLMPFIAWYLGVTLWQAFLMDVSFALFYVIYAFGFNWAYDALFPLPEWKDVPLSE</sequence>
<dbReference type="EMBL" id="CP014327">
    <property type="protein sequence ID" value="AML52846.1"/>
    <property type="molecule type" value="Genomic_DNA"/>
</dbReference>
<organism evidence="3 4">
    <name type="scientific">Falsihalocynthiibacter arcticus</name>
    <dbReference type="NCBI Taxonomy" id="1579316"/>
    <lineage>
        <taxon>Bacteria</taxon>
        <taxon>Pseudomonadati</taxon>
        <taxon>Pseudomonadota</taxon>
        <taxon>Alphaproteobacteria</taxon>
        <taxon>Rhodobacterales</taxon>
        <taxon>Roseobacteraceae</taxon>
        <taxon>Falsihalocynthiibacter</taxon>
    </lineage>
</organism>
<keyword evidence="1" id="KW-1133">Transmembrane helix</keyword>
<feature type="domain" description="Chlorhexidine efflux transporter" evidence="2">
    <location>
        <begin position="75"/>
        <end position="134"/>
    </location>
</feature>
<dbReference type="NCBIfam" id="NF033664">
    <property type="entry name" value="PACE_transport"/>
    <property type="match status" value="1"/>
</dbReference>
<protein>
    <recommendedName>
        <fullName evidence="2">Chlorhexidine efflux transporter domain-containing protein</fullName>
    </recommendedName>
</protein>
<dbReference type="InterPro" id="IPR007896">
    <property type="entry name" value="BTP_bacteria"/>
</dbReference>
<dbReference type="RefSeq" id="WP_039000849.1">
    <property type="nucleotide sequence ID" value="NZ_CP014327.1"/>
</dbReference>
<dbReference type="OrthoDB" id="1631120at2"/>
<dbReference type="Pfam" id="PF05232">
    <property type="entry name" value="BTP"/>
    <property type="match status" value="2"/>
</dbReference>
<name>A0A126V4P0_9RHOB</name>